<proteinExistence type="predicted"/>
<comment type="caution">
    <text evidence="1">The sequence shown here is derived from an EMBL/GenBank/DDBJ whole genome shotgun (WGS) entry which is preliminary data.</text>
</comment>
<evidence type="ECO:0000313" key="1">
    <source>
        <dbReference type="EMBL" id="KKM61036.1"/>
    </source>
</evidence>
<dbReference type="AlphaFoldDB" id="A0A0F9JFF9"/>
<dbReference type="EMBL" id="LAZR01011564">
    <property type="protein sequence ID" value="KKM61036.1"/>
    <property type="molecule type" value="Genomic_DNA"/>
</dbReference>
<organism evidence="1">
    <name type="scientific">marine sediment metagenome</name>
    <dbReference type="NCBI Taxonomy" id="412755"/>
    <lineage>
        <taxon>unclassified sequences</taxon>
        <taxon>metagenomes</taxon>
        <taxon>ecological metagenomes</taxon>
    </lineage>
</organism>
<name>A0A0F9JFF9_9ZZZZ</name>
<sequence length="43" mass="5130">MISSEMVANEFVMAREKFKEQGLEVTDIRYINEEFIFLVEKKS</sequence>
<feature type="non-terminal residue" evidence="1">
    <location>
        <position position="1"/>
    </location>
</feature>
<protein>
    <submittedName>
        <fullName evidence="1">Uncharacterized protein</fullName>
    </submittedName>
</protein>
<accession>A0A0F9JFF9</accession>
<reference evidence="1" key="1">
    <citation type="journal article" date="2015" name="Nature">
        <title>Complex archaea that bridge the gap between prokaryotes and eukaryotes.</title>
        <authorList>
            <person name="Spang A."/>
            <person name="Saw J.H."/>
            <person name="Jorgensen S.L."/>
            <person name="Zaremba-Niedzwiedzka K."/>
            <person name="Martijn J."/>
            <person name="Lind A.E."/>
            <person name="van Eijk R."/>
            <person name="Schleper C."/>
            <person name="Guy L."/>
            <person name="Ettema T.J."/>
        </authorList>
    </citation>
    <scope>NUCLEOTIDE SEQUENCE</scope>
</reference>
<gene>
    <name evidence="1" type="ORF">LCGC14_1535720</name>
</gene>